<dbReference type="InterPro" id="IPR001347">
    <property type="entry name" value="SIS_dom"/>
</dbReference>
<dbReference type="GO" id="GO:1901135">
    <property type="term" value="P:carbohydrate derivative metabolic process"/>
    <property type="evidence" value="ECO:0007669"/>
    <property type="project" value="InterPro"/>
</dbReference>
<sequence length="186" mass="19274">MSTTLQDPAHKACEEIATVFAEVPVTALETLAEEIGGARRIAVHGVGREGLMLRALAMRLYHLGLDASVVGDMTTPPLGHGDLLLASAGPGHFATVEALMGVARGAGARVALLTAQPEPGLGALAHNVVRLPARTMAAAGAGDAVLPMGSAYEGALFVFGELLVRRLRERLGADEAAMRARHTNLE</sequence>
<comment type="caution">
    <text evidence="3">The sequence shown here is derived from an EMBL/GenBank/DDBJ whole genome shotgun (WGS) entry which is preliminary data.</text>
</comment>
<name>A0A2U2N163_9GAMM</name>
<proteinExistence type="inferred from homology"/>
<evidence type="ECO:0000313" key="4">
    <source>
        <dbReference type="Proteomes" id="UP000245474"/>
    </source>
</evidence>
<dbReference type="Gene3D" id="3.40.50.10490">
    <property type="entry name" value="Glucose-6-phosphate isomerase like protein, domain 1"/>
    <property type="match status" value="1"/>
</dbReference>
<organism evidence="3 4">
    <name type="scientific">Sediminicurvatus halobius</name>
    <dbReference type="NCBI Taxonomy" id="2182432"/>
    <lineage>
        <taxon>Bacteria</taxon>
        <taxon>Pseudomonadati</taxon>
        <taxon>Pseudomonadota</taxon>
        <taxon>Gammaproteobacteria</taxon>
        <taxon>Chromatiales</taxon>
        <taxon>Ectothiorhodospiraceae</taxon>
        <taxon>Sediminicurvatus</taxon>
    </lineage>
</organism>
<dbReference type="SUPFAM" id="SSF53697">
    <property type="entry name" value="SIS domain"/>
    <property type="match status" value="1"/>
</dbReference>
<dbReference type="InterPro" id="IPR046348">
    <property type="entry name" value="SIS_dom_sf"/>
</dbReference>
<evidence type="ECO:0000259" key="2">
    <source>
        <dbReference type="PROSITE" id="PS51464"/>
    </source>
</evidence>
<protein>
    <submittedName>
        <fullName evidence="3">6-phospho-3-hexuloisomerase</fullName>
    </submittedName>
</protein>
<dbReference type="PROSITE" id="PS51464">
    <property type="entry name" value="SIS"/>
    <property type="match status" value="1"/>
</dbReference>
<evidence type="ECO:0000256" key="1">
    <source>
        <dbReference type="ARBA" id="ARBA00009235"/>
    </source>
</evidence>
<accession>A0A2U2N163</accession>
<dbReference type="GO" id="GO:0016853">
    <property type="term" value="F:isomerase activity"/>
    <property type="evidence" value="ECO:0007669"/>
    <property type="project" value="UniProtKB-KW"/>
</dbReference>
<gene>
    <name evidence="3" type="ORF">DEM34_10480</name>
</gene>
<dbReference type="RefSeq" id="WP_109678767.1">
    <property type="nucleotide sequence ID" value="NZ_CP086615.1"/>
</dbReference>
<dbReference type="AlphaFoldDB" id="A0A2U2N163"/>
<evidence type="ECO:0000313" key="3">
    <source>
        <dbReference type="EMBL" id="PWG62788.1"/>
    </source>
</evidence>
<dbReference type="OrthoDB" id="9797832at2"/>
<dbReference type="PANTHER" id="PTHR43443:SF1">
    <property type="entry name" value="3-HEXULOSE-6-PHOSPHATE ISOMERASE"/>
    <property type="match status" value="1"/>
</dbReference>
<keyword evidence="3" id="KW-0413">Isomerase</keyword>
<dbReference type="GO" id="GO:0097367">
    <property type="term" value="F:carbohydrate derivative binding"/>
    <property type="evidence" value="ECO:0007669"/>
    <property type="project" value="InterPro"/>
</dbReference>
<dbReference type="EMBL" id="QFFI01000015">
    <property type="protein sequence ID" value="PWG62788.1"/>
    <property type="molecule type" value="Genomic_DNA"/>
</dbReference>
<comment type="similarity">
    <text evidence="1">Belongs to the SIS family. PHI subfamily.</text>
</comment>
<dbReference type="PANTHER" id="PTHR43443">
    <property type="entry name" value="3-HEXULOSE-6-PHOSPHATE ISOMERASE"/>
    <property type="match status" value="1"/>
</dbReference>
<reference evidence="3 4" key="1">
    <citation type="submission" date="2018-05" db="EMBL/GenBank/DDBJ databases">
        <title>Spiribacter halobius sp. nov., a moderately halophilic bacterium isolated from marine solar saltern.</title>
        <authorList>
            <person name="Zheng W.-S."/>
            <person name="Lu D.-C."/>
            <person name="Du Z.-J."/>
        </authorList>
    </citation>
    <scope>NUCLEOTIDE SEQUENCE [LARGE SCALE GENOMIC DNA]</scope>
    <source>
        <strain evidence="3 4">E85</strain>
    </source>
</reference>
<dbReference type="InterPro" id="IPR017552">
    <property type="entry name" value="PHI/rmpB"/>
</dbReference>
<keyword evidence="4" id="KW-1185">Reference proteome</keyword>
<feature type="domain" description="SIS" evidence="2">
    <location>
        <begin position="31"/>
        <end position="173"/>
    </location>
</feature>
<dbReference type="Proteomes" id="UP000245474">
    <property type="component" value="Unassembled WGS sequence"/>
</dbReference>